<evidence type="ECO:0000313" key="16">
    <source>
        <dbReference type="Proteomes" id="UP001055439"/>
    </source>
</evidence>
<dbReference type="SUPFAM" id="SSF56112">
    <property type="entry name" value="Protein kinase-like (PK-like)"/>
    <property type="match status" value="1"/>
</dbReference>
<keyword evidence="4" id="KW-0812">Transmembrane</keyword>
<evidence type="ECO:0000313" key="15">
    <source>
        <dbReference type="EMBL" id="URE11581.1"/>
    </source>
</evidence>
<dbReference type="GO" id="GO:0004674">
    <property type="term" value="F:protein serine/threonine kinase activity"/>
    <property type="evidence" value="ECO:0007669"/>
    <property type="project" value="UniProtKB-KW"/>
</dbReference>
<keyword evidence="6 12" id="KW-0547">Nucleotide-binding</keyword>
<feature type="binding site" evidence="12">
    <location>
        <position position="353"/>
    </location>
    <ligand>
        <name>ATP</name>
        <dbReference type="ChEBI" id="CHEBI:30616"/>
    </ligand>
</feature>
<evidence type="ECO:0000256" key="13">
    <source>
        <dbReference type="SAM" id="SignalP"/>
    </source>
</evidence>
<dbReference type="InterPro" id="IPR000719">
    <property type="entry name" value="Prot_kinase_dom"/>
</dbReference>
<evidence type="ECO:0000256" key="8">
    <source>
        <dbReference type="ARBA" id="ARBA00022840"/>
    </source>
</evidence>
<evidence type="ECO:0000256" key="11">
    <source>
        <dbReference type="ARBA" id="ARBA00023180"/>
    </source>
</evidence>
<dbReference type="InterPro" id="IPR045874">
    <property type="entry name" value="LRK10/LRL21-25-like"/>
</dbReference>
<dbReference type="PROSITE" id="PS00107">
    <property type="entry name" value="PROTEIN_KINASE_ATP"/>
    <property type="match status" value="1"/>
</dbReference>
<dbReference type="InterPro" id="IPR025287">
    <property type="entry name" value="WAK_GUB"/>
</dbReference>
<dbReference type="GO" id="GO:0016020">
    <property type="term" value="C:membrane"/>
    <property type="evidence" value="ECO:0007669"/>
    <property type="project" value="UniProtKB-SubCell"/>
</dbReference>
<dbReference type="Gene3D" id="3.30.200.20">
    <property type="entry name" value="Phosphorylase Kinase, domain 1"/>
    <property type="match status" value="1"/>
</dbReference>
<evidence type="ECO:0000259" key="14">
    <source>
        <dbReference type="PROSITE" id="PS50011"/>
    </source>
</evidence>
<dbReference type="PROSITE" id="PS50011">
    <property type="entry name" value="PROTEIN_KINASE_DOM"/>
    <property type="match status" value="1"/>
</dbReference>
<dbReference type="Pfam" id="PF00069">
    <property type="entry name" value="Pkinase"/>
    <property type="match status" value="1"/>
</dbReference>
<keyword evidence="2" id="KW-0723">Serine/threonine-protein kinase</keyword>
<evidence type="ECO:0000256" key="12">
    <source>
        <dbReference type="PROSITE-ProRule" id="PRU10141"/>
    </source>
</evidence>
<dbReference type="FunFam" id="3.30.200.20:FF:000178">
    <property type="entry name" value="serine/threonine-protein kinase PBS1-like"/>
    <property type="match status" value="1"/>
</dbReference>
<dbReference type="InterPro" id="IPR008271">
    <property type="entry name" value="Ser/Thr_kinase_AS"/>
</dbReference>
<name>A0A9E7G9U2_9LILI</name>
<gene>
    <name evidence="15" type="ORF">MUK42_23539</name>
</gene>
<dbReference type="OrthoDB" id="4062651at2759"/>
<dbReference type="InterPro" id="IPR011009">
    <property type="entry name" value="Kinase-like_dom_sf"/>
</dbReference>
<dbReference type="InterPro" id="IPR017441">
    <property type="entry name" value="Protein_kinase_ATP_BS"/>
</dbReference>
<dbReference type="AlphaFoldDB" id="A0A9E7G9U2"/>
<dbReference type="Proteomes" id="UP001055439">
    <property type="component" value="Chromosome 6"/>
</dbReference>
<evidence type="ECO:0000256" key="2">
    <source>
        <dbReference type="ARBA" id="ARBA00022527"/>
    </source>
</evidence>
<dbReference type="PROSITE" id="PS00108">
    <property type="entry name" value="PROTEIN_KINASE_ST"/>
    <property type="match status" value="1"/>
</dbReference>
<keyword evidence="16" id="KW-1185">Reference proteome</keyword>
<dbReference type="GO" id="GO:0030247">
    <property type="term" value="F:polysaccharide binding"/>
    <property type="evidence" value="ECO:0007669"/>
    <property type="project" value="InterPro"/>
</dbReference>
<evidence type="ECO:0000256" key="1">
    <source>
        <dbReference type="ARBA" id="ARBA00004479"/>
    </source>
</evidence>
<keyword evidence="5 13" id="KW-0732">Signal</keyword>
<dbReference type="EMBL" id="CP097508">
    <property type="protein sequence ID" value="URE11581.1"/>
    <property type="molecule type" value="Genomic_DNA"/>
</dbReference>
<dbReference type="InterPro" id="IPR032872">
    <property type="entry name" value="WAK_assoc_C"/>
</dbReference>
<keyword evidence="8 12" id="KW-0067">ATP-binding</keyword>
<evidence type="ECO:0000256" key="10">
    <source>
        <dbReference type="ARBA" id="ARBA00023136"/>
    </source>
</evidence>
<evidence type="ECO:0000256" key="3">
    <source>
        <dbReference type="ARBA" id="ARBA00022679"/>
    </source>
</evidence>
<organism evidence="15 16">
    <name type="scientific">Musa troglodytarum</name>
    <name type="common">fe'i banana</name>
    <dbReference type="NCBI Taxonomy" id="320322"/>
    <lineage>
        <taxon>Eukaryota</taxon>
        <taxon>Viridiplantae</taxon>
        <taxon>Streptophyta</taxon>
        <taxon>Embryophyta</taxon>
        <taxon>Tracheophyta</taxon>
        <taxon>Spermatophyta</taxon>
        <taxon>Magnoliopsida</taxon>
        <taxon>Liliopsida</taxon>
        <taxon>Zingiberales</taxon>
        <taxon>Musaceae</taxon>
        <taxon>Musa</taxon>
    </lineage>
</organism>
<feature type="signal peptide" evidence="13">
    <location>
        <begin position="1"/>
        <end position="30"/>
    </location>
</feature>
<evidence type="ECO:0000256" key="6">
    <source>
        <dbReference type="ARBA" id="ARBA00022741"/>
    </source>
</evidence>
<dbReference type="Pfam" id="PF14380">
    <property type="entry name" value="WAK_assoc"/>
    <property type="match status" value="1"/>
</dbReference>
<dbReference type="Pfam" id="PF13947">
    <property type="entry name" value="GUB_WAK_bind"/>
    <property type="match status" value="1"/>
</dbReference>
<feature type="chain" id="PRO_5038869992" evidence="13">
    <location>
        <begin position="31"/>
        <end position="623"/>
    </location>
</feature>
<evidence type="ECO:0000256" key="5">
    <source>
        <dbReference type="ARBA" id="ARBA00022729"/>
    </source>
</evidence>
<evidence type="ECO:0000256" key="4">
    <source>
        <dbReference type="ARBA" id="ARBA00022692"/>
    </source>
</evidence>
<dbReference type="FunFam" id="1.10.510.10:FF:000590">
    <property type="entry name" value="PR5-like receptor kinase"/>
    <property type="match status" value="1"/>
</dbReference>
<dbReference type="PANTHER" id="PTHR27009">
    <property type="entry name" value="RUST RESISTANCE KINASE LR10-RELATED"/>
    <property type="match status" value="1"/>
</dbReference>
<reference evidence="15" key="1">
    <citation type="submission" date="2022-05" db="EMBL/GenBank/DDBJ databases">
        <title>The Musa troglodytarum L. genome provides insights into the mechanism of non-climacteric behaviour and enrichment of carotenoids.</title>
        <authorList>
            <person name="Wang J."/>
        </authorList>
    </citation>
    <scope>NUCLEOTIDE SEQUENCE</scope>
    <source>
        <tissue evidence="15">Leaf</tissue>
    </source>
</reference>
<accession>A0A9E7G9U2</accession>
<dbReference type="CDD" id="cd14066">
    <property type="entry name" value="STKc_IRAK"/>
    <property type="match status" value="1"/>
</dbReference>
<dbReference type="SMART" id="SM00220">
    <property type="entry name" value="S_TKc"/>
    <property type="match status" value="1"/>
</dbReference>
<evidence type="ECO:0000256" key="7">
    <source>
        <dbReference type="ARBA" id="ARBA00022777"/>
    </source>
</evidence>
<dbReference type="GO" id="GO:0005524">
    <property type="term" value="F:ATP binding"/>
    <property type="evidence" value="ECO:0007669"/>
    <property type="project" value="UniProtKB-UniRule"/>
</dbReference>
<keyword evidence="11" id="KW-0325">Glycoprotein</keyword>
<proteinExistence type="predicted"/>
<keyword evidence="9" id="KW-1133">Transmembrane helix</keyword>
<feature type="domain" description="Protein kinase" evidence="14">
    <location>
        <begin position="325"/>
        <end position="610"/>
    </location>
</feature>
<comment type="subcellular location">
    <subcellularLocation>
        <location evidence="1">Membrane</location>
        <topology evidence="1">Single-pass type I membrane protein</topology>
    </subcellularLocation>
</comment>
<sequence length="623" mass="69361">MHHPWPTPSFRLLLPFLLSLSLSSLPPSFSDDDYLWLYRACAPRPFPCGSSNFRFSYPFSHQDSPSECGYPETALSCNTTDDTLTIHIGNKQYRVKDNNIDYANYLVTVVDQDFLGNHCPRPSENTTLGSAPFQYTGDDVNATFFIDCPLSLPSPLIFVDCLGYDNTAGWWSYYWSGNGNLPANAYTCRRSFVQVPMNRTTLERWIDGDTSYADALQEGFTLSWPAEIGVWCSACNGSGGVCGYISSNPTCFCSDGSATDGSLAGSVGFVLVCIALFLCTRKRYTGSIIYWNKPTNVAKIEDFLNDYGSLAPKRYKYSELKKMTKSFKEKLGEGGYGSVFKGTLQDGRLVAVKILSKSKDNGAEFINEVASIGRTSHVNVVSLLGFCLDGHKRALVYEFMPNGSLDKYIYSDNPKASLPWDRLYHIAVGIARGLEYLHRGCNTRIVHFDIKPHNILLDADFCPKISDFGLAKLCPPKESILSMADARGTIGYIAPEVFSRSFGMASTKSDVYSYGMMVLEMAGGRRNVKAWAERTSEIYFPHWVYDHLDRDGGLEAYDVTAETEEIGRKMAMVGLWCIQTMPPSRPSMSRVVEMLEGRVSDMEMPPKPYLSSPQRPVVVTSSC</sequence>
<dbReference type="Gene3D" id="1.10.510.10">
    <property type="entry name" value="Transferase(Phosphotransferase) domain 1"/>
    <property type="match status" value="1"/>
</dbReference>
<evidence type="ECO:0000256" key="9">
    <source>
        <dbReference type="ARBA" id="ARBA00022989"/>
    </source>
</evidence>
<keyword evidence="3" id="KW-0808">Transferase</keyword>
<keyword evidence="7" id="KW-0418">Kinase</keyword>
<keyword evidence="10" id="KW-0472">Membrane</keyword>
<protein>
    <submittedName>
        <fullName evidence="15">STYKc</fullName>
    </submittedName>
</protein>